<feature type="domain" description="DUF4982" evidence="7">
    <location>
        <begin position="684"/>
        <end position="740"/>
    </location>
</feature>
<comment type="similarity">
    <text evidence="1">Belongs to the glycosyl hydrolase 2 family.</text>
</comment>
<evidence type="ECO:0000259" key="5">
    <source>
        <dbReference type="Pfam" id="PF02836"/>
    </source>
</evidence>
<dbReference type="InterPro" id="IPR036156">
    <property type="entry name" value="Beta-gal/glucu_dom_sf"/>
</dbReference>
<evidence type="ECO:0000256" key="2">
    <source>
        <dbReference type="ARBA" id="ARBA00022801"/>
    </source>
</evidence>
<keyword evidence="3" id="KW-0326">Glycosidase</keyword>
<dbReference type="InterPro" id="IPR017853">
    <property type="entry name" value="GH"/>
</dbReference>
<dbReference type="Gene3D" id="2.60.40.10">
    <property type="entry name" value="Immunoglobulins"/>
    <property type="match status" value="3"/>
</dbReference>
<dbReference type="Pfam" id="PF00703">
    <property type="entry name" value="Glyco_hydro_2"/>
    <property type="match status" value="1"/>
</dbReference>
<dbReference type="PANTHER" id="PTHR42732">
    <property type="entry name" value="BETA-GALACTOSIDASE"/>
    <property type="match status" value="1"/>
</dbReference>
<keyword evidence="2" id="KW-0378">Hydrolase</keyword>
<sequence>MNKQFTRRTLMKTGIAASTFLIGPNNLAFGTPTSGSEPVEADSGSLQLVAATGISQSPRQRSLLDFGWRFHLGDANEAMKDFRYGAPTREGTFAKAGQNWLHNAEDRPLQHSFDDSAWPVIDVPHDWAVDLPFEPIEGLYGSVHAAHGGKALGREYPSTSIGWYQRTFEIPASDEGLRISIEFDGVFRDSIVLFNGFYIGRNLSGYAPFSFDVTDYVKYGGSNVITIRVDATLNEGWYYEGAGIYRHTWLVKTHPLHVAQWGTCVRSEVRGKGARVFVETQLMNESDTPAHGRLISKILTADGVLVATVPARPFELPAWRTATLTSQVLLTEASLWSVEEPHLYKVATQVESGGHTVDEHGTTFGIRSIRFDPDKGFFLNGKSVKIKGTCSHQDHAGVGIGVPDRMHYDRVALLQQMGSNGWRTAHNPVAAEVLDACDQLGMMVMAETRIMSSTPKGLSELERMVKRDRNHPSIILWSLANEEYFYQGTPTGARIIASMKRVTKGLDPTRPVTGAMNGSWGRGMSHVVDVQGFNYFNGGVPDEKRPAGRPDAADIDEFHAKFPKLPTIGTEMANGKSVRGIYETDPKRGYVAAYKSGCADYKTPAETWWTIFDERPFLAGGFSWAGFDYRGEPTPYDHVATGSQSGILDICGFPKDIYFYYKAWWGPDSVLHLFPHWNWQGKEGQAIDVRCYSNLDSVELFVNGVSGGAQSPKRNSHLYWSVVYTPGVIEARGMKRGKVVLIARPETTGAPAQLALLPNRTSFQADGEDVISVAVEVRDAKGRLVPTHCSNVSFLLSGAGRIIGVGNGDPSTREADRPASATSAERSAFSGQCMVFVQSAKRAGAVELRASCDGLTGSIVTFQSMPGAARPAVA</sequence>
<dbReference type="InterPro" id="IPR006104">
    <property type="entry name" value="Glyco_hydro_2_N"/>
</dbReference>
<feature type="domain" description="Glycoside hydrolase family 2 catalytic" evidence="5">
    <location>
        <begin position="374"/>
        <end position="452"/>
    </location>
</feature>
<dbReference type="GO" id="GO:0005975">
    <property type="term" value="P:carbohydrate metabolic process"/>
    <property type="evidence" value="ECO:0007669"/>
    <property type="project" value="InterPro"/>
</dbReference>
<dbReference type="SUPFAM" id="SSF51445">
    <property type="entry name" value="(Trans)glycosidases"/>
    <property type="match status" value="1"/>
</dbReference>
<dbReference type="PROSITE" id="PS00608">
    <property type="entry name" value="GLYCOSYL_HYDROL_F2_2"/>
    <property type="match status" value="1"/>
</dbReference>
<evidence type="ECO:0000259" key="8">
    <source>
        <dbReference type="Pfam" id="PF18565"/>
    </source>
</evidence>
<dbReference type="Gene3D" id="2.60.120.260">
    <property type="entry name" value="Galactose-binding domain-like"/>
    <property type="match status" value="1"/>
</dbReference>
<dbReference type="OrthoDB" id="9762066at2"/>
<dbReference type="RefSeq" id="WP_114207504.1">
    <property type="nucleotide sequence ID" value="NZ_CP030840.1"/>
</dbReference>
<evidence type="ECO:0000313" key="9">
    <source>
        <dbReference type="EMBL" id="AXC12232.1"/>
    </source>
</evidence>
<dbReference type="InterPro" id="IPR013783">
    <property type="entry name" value="Ig-like_fold"/>
</dbReference>
<dbReference type="InterPro" id="IPR006102">
    <property type="entry name" value="Ig-like_GH2"/>
</dbReference>
<dbReference type="InterPro" id="IPR040605">
    <property type="entry name" value="Glyco_hydro2_dom5"/>
</dbReference>
<dbReference type="Pfam" id="PF18565">
    <property type="entry name" value="Glyco_hydro2_C5"/>
    <property type="match status" value="1"/>
</dbReference>
<feature type="domain" description="Glycoside hydrolase family 2" evidence="8">
    <location>
        <begin position="754"/>
        <end position="859"/>
    </location>
</feature>
<dbReference type="Gene3D" id="3.20.20.80">
    <property type="entry name" value="Glycosidases"/>
    <property type="match status" value="1"/>
</dbReference>
<reference evidence="9 10" key="1">
    <citation type="journal article" date="2018" name="Front. Microbiol.">
        <title>Hydrolytic Capabilities as a Key to Environmental Success: Chitinolytic and Cellulolytic Acidobacteria From Acidic Sub-arctic Soils and Boreal Peatlands.</title>
        <authorList>
            <person name="Belova S.E."/>
            <person name="Ravin N.V."/>
            <person name="Pankratov T.A."/>
            <person name="Rakitin A.L."/>
            <person name="Ivanova A.A."/>
            <person name="Beletsky A.V."/>
            <person name="Mardanov A.V."/>
            <person name="Sinninghe Damste J.S."/>
            <person name="Dedysh S.N."/>
        </authorList>
    </citation>
    <scope>NUCLEOTIDE SEQUENCE [LARGE SCALE GENOMIC DNA]</scope>
    <source>
        <strain evidence="9 10">SBC82</strain>
    </source>
</reference>
<feature type="domain" description="Glycoside hydrolase family 2 catalytic" evidence="5">
    <location>
        <begin position="458"/>
        <end position="517"/>
    </location>
</feature>
<dbReference type="PRINTS" id="PR00132">
    <property type="entry name" value="GLHYDRLASE2"/>
</dbReference>
<name>A0A2Z5FZI7_9BACT</name>
<dbReference type="Proteomes" id="UP000253606">
    <property type="component" value="Chromosome"/>
</dbReference>
<dbReference type="PANTHER" id="PTHR42732:SF1">
    <property type="entry name" value="BETA-MANNOSIDASE"/>
    <property type="match status" value="1"/>
</dbReference>
<gene>
    <name evidence="9" type="ORF">ACPOL_2930</name>
</gene>
<feature type="domain" description="Glycosyl hydrolases family 2 sugar binding" evidence="6">
    <location>
        <begin position="159"/>
        <end position="252"/>
    </location>
</feature>
<dbReference type="Pfam" id="PF02837">
    <property type="entry name" value="Glyco_hydro_2_N"/>
    <property type="match status" value="1"/>
</dbReference>
<dbReference type="AlphaFoldDB" id="A0A2Z5FZI7"/>
<keyword evidence="10" id="KW-1185">Reference proteome</keyword>
<dbReference type="Pfam" id="PF16355">
    <property type="entry name" value="DUF4982"/>
    <property type="match status" value="1"/>
</dbReference>
<accession>A0A2Z5FZI7</accession>
<evidence type="ECO:0000256" key="3">
    <source>
        <dbReference type="ARBA" id="ARBA00023295"/>
    </source>
</evidence>
<dbReference type="InterPro" id="IPR032311">
    <property type="entry name" value="DUF4982"/>
</dbReference>
<evidence type="ECO:0000256" key="1">
    <source>
        <dbReference type="ARBA" id="ARBA00007401"/>
    </source>
</evidence>
<dbReference type="EMBL" id="CP030840">
    <property type="protein sequence ID" value="AXC12232.1"/>
    <property type="molecule type" value="Genomic_DNA"/>
</dbReference>
<evidence type="ECO:0000259" key="6">
    <source>
        <dbReference type="Pfam" id="PF02837"/>
    </source>
</evidence>
<dbReference type="InterPro" id="IPR006103">
    <property type="entry name" value="Glyco_hydro_2_cat"/>
</dbReference>
<dbReference type="InterPro" id="IPR048230">
    <property type="entry name" value="GalA-like"/>
</dbReference>
<dbReference type="KEGG" id="abas:ACPOL_2930"/>
<dbReference type="Pfam" id="PF02836">
    <property type="entry name" value="Glyco_hydro_2_C"/>
    <property type="match status" value="2"/>
</dbReference>
<dbReference type="InterPro" id="IPR008979">
    <property type="entry name" value="Galactose-bd-like_sf"/>
</dbReference>
<dbReference type="SUPFAM" id="SSF49303">
    <property type="entry name" value="beta-Galactosidase/glucuronidase domain"/>
    <property type="match status" value="1"/>
</dbReference>
<evidence type="ECO:0000259" key="4">
    <source>
        <dbReference type="Pfam" id="PF00703"/>
    </source>
</evidence>
<dbReference type="SUPFAM" id="SSF49785">
    <property type="entry name" value="Galactose-binding domain-like"/>
    <property type="match status" value="1"/>
</dbReference>
<evidence type="ECO:0000259" key="7">
    <source>
        <dbReference type="Pfam" id="PF16355"/>
    </source>
</evidence>
<dbReference type="InterPro" id="IPR006101">
    <property type="entry name" value="Glyco_hydro_2"/>
</dbReference>
<feature type="domain" description="Glycoside hydrolase family 2 immunoglobulin-like beta-sandwich" evidence="4">
    <location>
        <begin position="266"/>
        <end position="367"/>
    </location>
</feature>
<protein>
    <submittedName>
        <fullName evidence="9">Beta-galactosidase</fullName>
    </submittedName>
</protein>
<dbReference type="GO" id="GO:0004553">
    <property type="term" value="F:hydrolase activity, hydrolyzing O-glycosyl compounds"/>
    <property type="evidence" value="ECO:0007669"/>
    <property type="project" value="InterPro"/>
</dbReference>
<evidence type="ECO:0000313" key="10">
    <source>
        <dbReference type="Proteomes" id="UP000253606"/>
    </source>
</evidence>
<dbReference type="NCBIfam" id="NF041462">
    <property type="entry name" value="GalA"/>
    <property type="match status" value="1"/>
</dbReference>
<dbReference type="InterPro" id="IPR023232">
    <property type="entry name" value="Glyco_hydro_2_AS"/>
</dbReference>
<organism evidence="9 10">
    <name type="scientific">Acidisarcina polymorpha</name>
    <dbReference type="NCBI Taxonomy" id="2211140"/>
    <lineage>
        <taxon>Bacteria</taxon>
        <taxon>Pseudomonadati</taxon>
        <taxon>Acidobacteriota</taxon>
        <taxon>Terriglobia</taxon>
        <taxon>Terriglobales</taxon>
        <taxon>Acidobacteriaceae</taxon>
        <taxon>Acidisarcina</taxon>
    </lineage>
</organism>
<dbReference type="InterPro" id="IPR051913">
    <property type="entry name" value="GH2_Domain-Containing"/>
</dbReference>
<proteinExistence type="inferred from homology"/>